<dbReference type="CDD" id="cd06171">
    <property type="entry name" value="Sigma70_r4"/>
    <property type="match status" value="1"/>
</dbReference>
<evidence type="ECO:0000256" key="4">
    <source>
        <dbReference type="ARBA" id="ARBA00023163"/>
    </source>
</evidence>
<gene>
    <name evidence="7" type="ORF">SAMN04488122_2754</name>
</gene>
<dbReference type="Pfam" id="PF04542">
    <property type="entry name" value="Sigma70_r2"/>
    <property type="match status" value="1"/>
</dbReference>
<evidence type="ECO:0000313" key="8">
    <source>
        <dbReference type="Proteomes" id="UP000199310"/>
    </source>
</evidence>
<keyword evidence="3" id="KW-0731">Sigma factor</keyword>
<evidence type="ECO:0000256" key="1">
    <source>
        <dbReference type="ARBA" id="ARBA00010641"/>
    </source>
</evidence>
<accession>A0A1I0RF22</accession>
<dbReference type="NCBIfam" id="TIGR02937">
    <property type="entry name" value="sigma70-ECF"/>
    <property type="match status" value="1"/>
</dbReference>
<evidence type="ECO:0000256" key="2">
    <source>
        <dbReference type="ARBA" id="ARBA00023015"/>
    </source>
</evidence>
<protein>
    <submittedName>
        <fullName evidence="7">RNA polymerase sigma-70 factor, ECF subfamily</fullName>
    </submittedName>
</protein>
<comment type="similarity">
    <text evidence="1">Belongs to the sigma-70 factor family. ECF subfamily.</text>
</comment>
<dbReference type="Pfam" id="PF08281">
    <property type="entry name" value="Sigma70_r4_2"/>
    <property type="match status" value="1"/>
</dbReference>
<dbReference type="InterPro" id="IPR036388">
    <property type="entry name" value="WH-like_DNA-bd_sf"/>
</dbReference>
<dbReference type="AlphaFoldDB" id="A0A1I0RF22"/>
<dbReference type="RefSeq" id="WP_089895575.1">
    <property type="nucleotide sequence ID" value="NZ_FOJG01000001.1"/>
</dbReference>
<dbReference type="OrthoDB" id="9782991at2"/>
<feature type="domain" description="RNA polymerase sigma-70 region 2" evidence="5">
    <location>
        <begin position="23"/>
        <end position="91"/>
    </location>
</feature>
<name>A0A1I0RF22_9BACT</name>
<dbReference type="NCBIfam" id="TIGR02985">
    <property type="entry name" value="Sig70_bacteroi1"/>
    <property type="match status" value="1"/>
</dbReference>
<dbReference type="InterPro" id="IPR014327">
    <property type="entry name" value="RNA_pol_sigma70_bacteroid"/>
</dbReference>
<keyword evidence="2" id="KW-0805">Transcription regulation</keyword>
<dbReference type="InterPro" id="IPR014284">
    <property type="entry name" value="RNA_pol_sigma-70_dom"/>
</dbReference>
<keyword evidence="4" id="KW-0804">Transcription</keyword>
<dbReference type="Gene3D" id="1.10.10.10">
    <property type="entry name" value="Winged helix-like DNA-binding domain superfamily/Winged helix DNA-binding domain"/>
    <property type="match status" value="1"/>
</dbReference>
<dbReference type="PANTHER" id="PTHR43133">
    <property type="entry name" value="RNA POLYMERASE ECF-TYPE SIGMA FACTO"/>
    <property type="match status" value="1"/>
</dbReference>
<dbReference type="InterPro" id="IPR007627">
    <property type="entry name" value="RNA_pol_sigma70_r2"/>
</dbReference>
<organism evidence="7 8">
    <name type="scientific">Chitinophaga arvensicola</name>
    <dbReference type="NCBI Taxonomy" id="29529"/>
    <lineage>
        <taxon>Bacteria</taxon>
        <taxon>Pseudomonadati</taxon>
        <taxon>Bacteroidota</taxon>
        <taxon>Chitinophagia</taxon>
        <taxon>Chitinophagales</taxon>
        <taxon>Chitinophagaceae</taxon>
        <taxon>Chitinophaga</taxon>
    </lineage>
</organism>
<dbReference type="Gene3D" id="1.10.1740.10">
    <property type="match status" value="1"/>
</dbReference>
<evidence type="ECO:0000313" key="7">
    <source>
        <dbReference type="EMBL" id="SEW39493.1"/>
    </source>
</evidence>
<sequence length="186" mass="21433">MSNKQPIYASFWETGDIASFKELMKAYSASLQYFACSIVCNQEEAEEIVADVFIKIWQQRQQLPSPENIKFYLFKAVKNTALNYLKSNGRRITHHAAWEVQVHRQHSQNPEDIMISKEQVVLIRTAIQSLPPRCRQIFILIKEDGLTYEQVAQLLDLSKATINVQMSIALKKIWAVLDPALKYSNS</sequence>
<dbReference type="SUPFAM" id="SSF88659">
    <property type="entry name" value="Sigma3 and sigma4 domains of RNA polymerase sigma factors"/>
    <property type="match status" value="1"/>
</dbReference>
<dbReference type="PANTHER" id="PTHR43133:SF46">
    <property type="entry name" value="RNA POLYMERASE SIGMA-70 FACTOR ECF SUBFAMILY"/>
    <property type="match status" value="1"/>
</dbReference>
<dbReference type="InterPro" id="IPR013325">
    <property type="entry name" value="RNA_pol_sigma_r2"/>
</dbReference>
<reference evidence="8" key="1">
    <citation type="submission" date="2016-10" db="EMBL/GenBank/DDBJ databases">
        <authorList>
            <person name="Varghese N."/>
            <person name="Submissions S."/>
        </authorList>
    </citation>
    <scope>NUCLEOTIDE SEQUENCE [LARGE SCALE GENOMIC DNA]</scope>
    <source>
        <strain evidence="8">DSM 3695</strain>
    </source>
</reference>
<feature type="domain" description="RNA polymerase sigma factor 70 region 4 type 2" evidence="6">
    <location>
        <begin position="122"/>
        <end position="173"/>
    </location>
</feature>
<dbReference type="STRING" id="29529.SAMN04488122_2754"/>
<dbReference type="InterPro" id="IPR013249">
    <property type="entry name" value="RNA_pol_sigma70_r4_t2"/>
</dbReference>
<dbReference type="Proteomes" id="UP000199310">
    <property type="component" value="Unassembled WGS sequence"/>
</dbReference>
<dbReference type="GO" id="GO:0006352">
    <property type="term" value="P:DNA-templated transcription initiation"/>
    <property type="evidence" value="ECO:0007669"/>
    <property type="project" value="InterPro"/>
</dbReference>
<dbReference type="InterPro" id="IPR013324">
    <property type="entry name" value="RNA_pol_sigma_r3/r4-like"/>
</dbReference>
<evidence type="ECO:0000256" key="3">
    <source>
        <dbReference type="ARBA" id="ARBA00023082"/>
    </source>
</evidence>
<dbReference type="EMBL" id="FOJG01000001">
    <property type="protein sequence ID" value="SEW39493.1"/>
    <property type="molecule type" value="Genomic_DNA"/>
</dbReference>
<proteinExistence type="inferred from homology"/>
<evidence type="ECO:0000259" key="5">
    <source>
        <dbReference type="Pfam" id="PF04542"/>
    </source>
</evidence>
<dbReference type="SUPFAM" id="SSF88946">
    <property type="entry name" value="Sigma2 domain of RNA polymerase sigma factors"/>
    <property type="match status" value="1"/>
</dbReference>
<evidence type="ECO:0000259" key="6">
    <source>
        <dbReference type="Pfam" id="PF08281"/>
    </source>
</evidence>
<dbReference type="GO" id="GO:0003677">
    <property type="term" value="F:DNA binding"/>
    <property type="evidence" value="ECO:0007669"/>
    <property type="project" value="InterPro"/>
</dbReference>
<keyword evidence="8" id="KW-1185">Reference proteome</keyword>
<dbReference type="InterPro" id="IPR039425">
    <property type="entry name" value="RNA_pol_sigma-70-like"/>
</dbReference>
<dbReference type="GO" id="GO:0016987">
    <property type="term" value="F:sigma factor activity"/>
    <property type="evidence" value="ECO:0007669"/>
    <property type="project" value="UniProtKB-KW"/>
</dbReference>